<proteinExistence type="predicted"/>
<dbReference type="EMBL" id="JAIFTL010000083">
    <property type="protein sequence ID" value="KAG9323925.1"/>
    <property type="molecule type" value="Genomic_DNA"/>
</dbReference>
<feature type="region of interest" description="Disordered" evidence="1">
    <location>
        <begin position="237"/>
        <end position="278"/>
    </location>
</feature>
<feature type="compositionally biased region" description="Basic and acidic residues" evidence="1">
    <location>
        <begin position="248"/>
        <end position="262"/>
    </location>
</feature>
<feature type="transmembrane region" description="Helical" evidence="2">
    <location>
        <begin position="41"/>
        <end position="62"/>
    </location>
</feature>
<dbReference type="AlphaFoldDB" id="A0A9P8A6W8"/>
<name>A0A9P8A6W8_MORAP</name>
<feature type="transmembrane region" description="Helical" evidence="2">
    <location>
        <begin position="7"/>
        <end position="29"/>
    </location>
</feature>
<feature type="transmembrane region" description="Helical" evidence="2">
    <location>
        <begin position="105"/>
        <end position="130"/>
    </location>
</feature>
<protein>
    <submittedName>
        <fullName evidence="3">Uncharacterized protein</fullName>
    </submittedName>
</protein>
<evidence type="ECO:0000313" key="4">
    <source>
        <dbReference type="Proteomes" id="UP000717515"/>
    </source>
</evidence>
<feature type="compositionally biased region" description="Polar residues" evidence="1">
    <location>
        <begin position="268"/>
        <end position="278"/>
    </location>
</feature>
<gene>
    <name evidence="3" type="ORF">KVV02_004342</name>
</gene>
<evidence type="ECO:0000256" key="1">
    <source>
        <dbReference type="SAM" id="MobiDB-lite"/>
    </source>
</evidence>
<evidence type="ECO:0000256" key="2">
    <source>
        <dbReference type="SAM" id="Phobius"/>
    </source>
</evidence>
<keyword evidence="2" id="KW-0472">Membrane</keyword>
<keyword evidence="2" id="KW-0812">Transmembrane</keyword>
<keyword evidence="2" id="KW-1133">Transmembrane helix</keyword>
<dbReference type="Proteomes" id="UP000717515">
    <property type="component" value="Unassembled WGS sequence"/>
</dbReference>
<sequence>MRQKTQFFVFGSIYPIIFGVGCGVTSGVLNERAFYSASHTLHIIQNVGLALLYFFISSYTFYYGFKYAAILTHSNRSIMNETRTVALGFGLFAVEWKATSRHLIIMWQITAYGGGVAFFMAGLVTCLWAWNKEAILSAKDVRGTRAIEALWMCGTASTFFVKMCIIAIHPYLTANLEPQQLLHDAPLRSESYDLSEYHISNVNSLLEHSAALDHSPEATVADRTVYTCYSASHPGLSKDVAPASSKGTDVHGETGGRRKVSVEEGYNPATNSSSGDSITTIGPSRVSLDPAQHASELQAILMRYQSALRQIQWLQILHHQERQPRNKREQFEDLQKRMLEIKLQVHRAQVLFQDYQQSQTQVQTGNTLGLIGSMRDHCLHNDLLALQHQVKSSLQEFSILATSHNSSLQMP</sequence>
<dbReference type="PROSITE" id="PS51257">
    <property type="entry name" value="PROKAR_LIPOPROTEIN"/>
    <property type="match status" value="1"/>
</dbReference>
<comment type="caution">
    <text evidence="3">The sequence shown here is derived from an EMBL/GenBank/DDBJ whole genome shotgun (WGS) entry which is preliminary data.</text>
</comment>
<feature type="transmembrane region" description="Helical" evidence="2">
    <location>
        <begin position="150"/>
        <end position="172"/>
    </location>
</feature>
<reference evidence="3" key="1">
    <citation type="submission" date="2021-07" db="EMBL/GenBank/DDBJ databases">
        <title>Draft genome of Mortierella alpina, strain LL118, isolated from an aspen leaf litter sample.</title>
        <authorList>
            <person name="Yang S."/>
            <person name="Vinatzer B.A."/>
        </authorList>
    </citation>
    <scope>NUCLEOTIDE SEQUENCE</scope>
    <source>
        <strain evidence="3">LL118</strain>
    </source>
</reference>
<feature type="transmembrane region" description="Helical" evidence="2">
    <location>
        <begin position="82"/>
        <end position="99"/>
    </location>
</feature>
<accession>A0A9P8A6W8</accession>
<organism evidence="3 4">
    <name type="scientific">Mortierella alpina</name>
    <name type="common">Oleaginous fungus</name>
    <name type="synonym">Mortierella renispora</name>
    <dbReference type="NCBI Taxonomy" id="64518"/>
    <lineage>
        <taxon>Eukaryota</taxon>
        <taxon>Fungi</taxon>
        <taxon>Fungi incertae sedis</taxon>
        <taxon>Mucoromycota</taxon>
        <taxon>Mortierellomycotina</taxon>
        <taxon>Mortierellomycetes</taxon>
        <taxon>Mortierellales</taxon>
        <taxon>Mortierellaceae</taxon>
        <taxon>Mortierella</taxon>
    </lineage>
</organism>
<evidence type="ECO:0000313" key="3">
    <source>
        <dbReference type="EMBL" id="KAG9323925.1"/>
    </source>
</evidence>